<evidence type="ECO:0000313" key="2">
    <source>
        <dbReference type="EMBL" id="ELU44322.1"/>
    </source>
</evidence>
<feature type="compositionally biased region" description="Gly residues" evidence="1">
    <location>
        <begin position="1"/>
        <end position="20"/>
    </location>
</feature>
<evidence type="ECO:0000256" key="1">
    <source>
        <dbReference type="SAM" id="MobiDB-lite"/>
    </source>
</evidence>
<gene>
    <name evidence="2" type="ORF">AG1IA_01653</name>
</gene>
<dbReference type="Proteomes" id="UP000011668">
    <property type="component" value="Unassembled WGS sequence"/>
</dbReference>
<evidence type="ECO:0000313" key="3">
    <source>
        <dbReference type="Proteomes" id="UP000011668"/>
    </source>
</evidence>
<organism evidence="2 3">
    <name type="scientific">Thanatephorus cucumeris (strain AG1-IA)</name>
    <name type="common">Rice sheath blight fungus</name>
    <name type="synonym">Rhizoctonia solani</name>
    <dbReference type="NCBI Taxonomy" id="983506"/>
    <lineage>
        <taxon>Eukaryota</taxon>
        <taxon>Fungi</taxon>
        <taxon>Dikarya</taxon>
        <taxon>Basidiomycota</taxon>
        <taxon>Agaricomycotina</taxon>
        <taxon>Agaricomycetes</taxon>
        <taxon>Cantharellales</taxon>
        <taxon>Ceratobasidiaceae</taxon>
        <taxon>Rhizoctonia</taxon>
        <taxon>Rhizoctonia solani AG-1</taxon>
    </lineage>
</organism>
<feature type="region of interest" description="Disordered" evidence="1">
    <location>
        <begin position="255"/>
        <end position="298"/>
    </location>
</feature>
<feature type="compositionally biased region" description="Basic and acidic residues" evidence="1">
    <location>
        <begin position="273"/>
        <end position="285"/>
    </location>
</feature>
<reference evidence="2 3" key="1">
    <citation type="journal article" date="2013" name="Nat. Commun.">
        <title>The evolution and pathogenic mechanisms of the rice sheath blight pathogen.</title>
        <authorList>
            <person name="Zheng A."/>
            <person name="Lin R."/>
            <person name="Xu L."/>
            <person name="Qin P."/>
            <person name="Tang C."/>
            <person name="Ai P."/>
            <person name="Zhang D."/>
            <person name="Liu Y."/>
            <person name="Sun Z."/>
            <person name="Feng H."/>
            <person name="Wang Y."/>
            <person name="Chen Y."/>
            <person name="Liang X."/>
            <person name="Fu R."/>
            <person name="Li Q."/>
            <person name="Zhang J."/>
            <person name="Yu X."/>
            <person name="Xie Z."/>
            <person name="Ding L."/>
            <person name="Guan P."/>
            <person name="Tang J."/>
            <person name="Liang Y."/>
            <person name="Wang S."/>
            <person name="Deng Q."/>
            <person name="Li S."/>
            <person name="Zhu J."/>
            <person name="Wang L."/>
            <person name="Liu H."/>
            <person name="Li P."/>
        </authorList>
    </citation>
    <scope>NUCLEOTIDE SEQUENCE [LARGE SCALE GENOMIC DNA]</scope>
    <source>
        <strain evidence="3">AG-1 IA</strain>
    </source>
</reference>
<comment type="caution">
    <text evidence="2">The sequence shown here is derived from an EMBL/GenBank/DDBJ whole genome shotgun (WGS) entry which is preliminary data.</text>
</comment>
<keyword evidence="3" id="KW-1185">Reference proteome</keyword>
<dbReference type="OrthoDB" id="10668770at2759"/>
<dbReference type="AlphaFoldDB" id="L8X5F8"/>
<feature type="region of interest" description="Disordered" evidence="1">
    <location>
        <begin position="1"/>
        <end position="32"/>
    </location>
</feature>
<dbReference type="EMBL" id="AFRT01000354">
    <property type="protein sequence ID" value="ELU44322.1"/>
    <property type="molecule type" value="Genomic_DNA"/>
</dbReference>
<dbReference type="HOGENOM" id="CLU_806934_0_0_1"/>
<proteinExistence type="predicted"/>
<sequence>MQGRHGGQGGMGRWARGWGGQTRRAGTGADRTGWAAAVHGTSGERLRWSDQPMTRQVVSPTIEASVSLKSTLACPSYLTRLKASKGEPKLLCEKYMDGSYAERRRGGRASMNAISKSPYPIVVECRRTSARRQIMPYTPGFWAGTPETLSPHGAHPDCRACTRSPPLSVPAPPTPCLGHLYPHPRDVLLIACFPKCDRAQPKRLPNYDRATALLSPSLLLFALHPLPFPFYSLFGPVTLTSTRSKPAHSQDTFKLTIPSQPMPIPAPRISTNPKKETHQNVEKPRPRCTPSPLPSLSPQEADSYMKLNTLRNIVFPPPAVRFSRMQERTDFIFVPVSYRTPLLV</sequence>
<protein>
    <submittedName>
        <fullName evidence="2">Uncharacterized protein</fullName>
    </submittedName>
</protein>
<name>L8X5F8_THACA</name>
<accession>L8X5F8</accession>